<dbReference type="InterPro" id="IPR036527">
    <property type="entry name" value="SCP2_sterol-bd_dom_sf"/>
</dbReference>
<dbReference type="InterPro" id="IPR043202">
    <property type="entry name" value="Band-7_stomatin-like"/>
</dbReference>
<evidence type="ECO:0000256" key="1">
    <source>
        <dbReference type="ARBA" id="ARBA00008164"/>
    </source>
</evidence>
<dbReference type="Pfam" id="PF02036">
    <property type="entry name" value="SCP2"/>
    <property type="match status" value="1"/>
</dbReference>
<evidence type="ECO:0000313" key="5">
    <source>
        <dbReference type="RefSeq" id="XP_060030237.1"/>
    </source>
</evidence>
<dbReference type="SUPFAM" id="SSF117892">
    <property type="entry name" value="Band 7/SPFH domain"/>
    <property type="match status" value="1"/>
</dbReference>
<dbReference type="PANTHER" id="PTHR10264">
    <property type="entry name" value="BAND 7 PROTEIN-RELATED"/>
    <property type="match status" value="1"/>
</dbReference>
<evidence type="ECO:0000313" key="4">
    <source>
        <dbReference type="Proteomes" id="UP001652624"/>
    </source>
</evidence>
<dbReference type="GeneID" id="103126130"/>
<feature type="domain" description="Band 7" evidence="3">
    <location>
        <begin position="76"/>
        <end position="237"/>
    </location>
</feature>
<dbReference type="Gene3D" id="3.30.1050.10">
    <property type="entry name" value="SCP2 sterol-binding domain"/>
    <property type="match status" value="1"/>
</dbReference>
<dbReference type="Gene3D" id="3.30.479.30">
    <property type="entry name" value="Band 7 domain"/>
    <property type="match status" value="1"/>
</dbReference>
<dbReference type="SUPFAM" id="SSF55718">
    <property type="entry name" value="SCP-like"/>
    <property type="match status" value="1"/>
</dbReference>
<dbReference type="Pfam" id="PF01145">
    <property type="entry name" value="Band_7"/>
    <property type="match status" value="1"/>
</dbReference>
<dbReference type="InterPro" id="IPR001972">
    <property type="entry name" value="Stomatin_HflK_fam"/>
</dbReference>
<dbReference type="InterPro" id="IPR036013">
    <property type="entry name" value="Band_7/SPFH_dom_sf"/>
</dbReference>
<dbReference type="InterPro" id="IPR001107">
    <property type="entry name" value="Band_7"/>
</dbReference>
<dbReference type="RefSeq" id="XP_060030237.1">
    <property type="nucleotide sequence ID" value="XM_060174254.1"/>
</dbReference>
<accession>A0ABM3W0Z2</accession>
<reference evidence="5" key="1">
    <citation type="submission" date="2025-08" db="UniProtKB">
        <authorList>
            <consortium name="RefSeq"/>
        </authorList>
    </citation>
    <scope>IDENTIFICATION</scope>
</reference>
<comment type="similarity">
    <text evidence="1">Belongs to the band 7/mec-2 family.</text>
</comment>
<sequence>MLARSGYRVLPSGNPDGFPQWSPGALRPQKGCWAPGRVDSGPSAAPQSWPSSLGRAVLGALGLLLLLLTFPVSAWCALKVVPAYERLVVFRLGRLRRPLGPGLVLLLPGLDSFHKVDLRTKAFSVPPCKLACKDRAVVSVGADVQFRIWDPVLSVMAVKDLMSAARLTARNAMARVLLSWSLHEVQGDKPRVGQQLLLEMNEVTLAWGLEVDRVELAVEAVLQPPPRGPGLDSALQLALHLLGGRPLATPAELPLPAPDADPVPDTAELVSETGDTPSPEPPAEGLLTRLRPVLSETLVSRVGACYQLNVGLPGGTQATYFLDLTTGQGQVGHGPPQAPPDVVLDVTEADLQALLQRELWPLGAYVGGRLRVQGDLAVAMRLEVVLRALG</sequence>
<organism evidence="4 5">
    <name type="scientific">Erinaceus europaeus</name>
    <name type="common">Western European hedgehog</name>
    <dbReference type="NCBI Taxonomy" id="9365"/>
    <lineage>
        <taxon>Eukaryota</taxon>
        <taxon>Metazoa</taxon>
        <taxon>Chordata</taxon>
        <taxon>Craniata</taxon>
        <taxon>Vertebrata</taxon>
        <taxon>Euteleostomi</taxon>
        <taxon>Mammalia</taxon>
        <taxon>Eutheria</taxon>
        <taxon>Laurasiatheria</taxon>
        <taxon>Eulipotyphla</taxon>
        <taxon>Erinaceidae</taxon>
        <taxon>Erinaceinae</taxon>
        <taxon>Erinaceus</taxon>
    </lineage>
</organism>
<evidence type="ECO:0000259" key="3">
    <source>
        <dbReference type="SMART" id="SM00244"/>
    </source>
</evidence>
<proteinExistence type="inferred from homology"/>
<keyword evidence="4" id="KW-1185">Reference proteome</keyword>
<gene>
    <name evidence="5" type="primary">STOML1</name>
</gene>
<feature type="region of interest" description="Disordered" evidence="2">
    <location>
        <begin position="250"/>
        <end position="285"/>
    </location>
</feature>
<protein>
    <submittedName>
        <fullName evidence="5">Stomatin-like protein 1 isoform X1</fullName>
    </submittedName>
</protein>
<dbReference type="SMART" id="SM00244">
    <property type="entry name" value="PHB"/>
    <property type="match status" value="1"/>
</dbReference>
<evidence type="ECO:0000256" key="2">
    <source>
        <dbReference type="SAM" id="MobiDB-lite"/>
    </source>
</evidence>
<dbReference type="PRINTS" id="PR00721">
    <property type="entry name" value="STOMATIN"/>
</dbReference>
<name>A0ABM3W0Z2_ERIEU</name>
<dbReference type="PANTHER" id="PTHR10264:SF130">
    <property type="entry name" value="STOMATIN-LIKE PROTEIN 1"/>
    <property type="match status" value="1"/>
</dbReference>
<dbReference type="Proteomes" id="UP001652624">
    <property type="component" value="Chromosome 16"/>
</dbReference>
<dbReference type="InterPro" id="IPR003033">
    <property type="entry name" value="SCP2_sterol-bd_dom"/>
</dbReference>